<keyword evidence="4" id="KW-0472">Membrane</keyword>
<evidence type="ECO:0000256" key="1">
    <source>
        <dbReference type="ARBA" id="ARBA00000085"/>
    </source>
</evidence>
<dbReference type="Gene3D" id="1.10.287.130">
    <property type="match status" value="1"/>
</dbReference>
<keyword evidence="3" id="KW-0597">Phosphoprotein</keyword>
<accession>A0A3D8IR45</accession>
<comment type="caution">
    <text evidence="6">The sequence shown here is derived from an EMBL/GenBank/DDBJ whole genome shotgun (WGS) entry which is preliminary data.</text>
</comment>
<feature type="transmembrane region" description="Helical" evidence="4">
    <location>
        <begin position="171"/>
        <end position="190"/>
    </location>
</feature>
<dbReference type="EC" id="2.7.13.3" evidence="2"/>
<dbReference type="InterPro" id="IPR036890">
    <property type="entry name" value="HATPase_C_sf"/>
</dbReference>
<dbReference type="CDD" id="cd00082">
    <property type="entry name" value="HisKA"/>
    <property type="match status" value="1"/>
</dbReference>
<comment type="catalytic activity">
    <reaction evidence="1">
        <text>ATP + protein L-histidine = ADP + protein N-phospho-L-histidine.</text>
        <dbReference type="EC" id="2.7.13.3"/>
    </reaction>
</comment>
<dbReference type="EMBL" id="NXLT01000003">
    <property type="protein sequence ID" value="RDU67386.1"/>
    <property type="molecule type" value="Genomic_DNA"/>
</dbReference>
<dbReference type="GO" id="GO:0000155">
    <property type="term" value="F:phosphorelay sensor kinase activity"/>
    <property type="evidence" value="ECO:0007669"/>
    <property type="project" value="InterPro"/>
</dbReference>
<dbReference type="PROSITE" id="PS50109">
    <property type="entry name" value="HIS_KIN"/>
    <property type="match status" value="1"/>
</dbReference>
<evidence type="ECO:0000256" key="4">
    <source>
        <dbReference type="SAM" id="Phobius"/>
    </source>
</evidence>
<dbReference type="PRINTS" id="PR00344">
    <property type="entry name" value="BCTRLSENSOR"/>
</dbReference>
<name>A0A3D8IR45_9HELI</name>
<evidence type="ECO:0000313" key="7">
    <source>
        <dbReference type="Proteomes" id="UP000256514"/>
    </source>
</evidence>
<dbReference type="SMART" id="SM00387">
    <property type="entry name" value="HATPase_c"/>
    <property type="match status" value="1"/>
</dbReference>
<protein>
    <recommendedName>
        <fullName evidence="2">histidine kinase</fullName>
        <ecNumber evidence="2">2.7.13.3</ecNumber>
    </recommendedName>
</protein>
<proteinExistence type="predicted"/>
<keyword evidence="6" id="KW-0418">Kinase</keyword>
<feature type="domain" description="Histidine kinase" evidence="5">
    <location>
        <begin position="256"/>
        <end position="487"/>
    </location>
</feature>
<reference evidence="6 7" key="1">
    <citation type="submission" date="2018-04" db="EMBL/GenBank/DDBJ databases">
        <title>Novel Campyloabacter and Helicobacter Species and Strains.</title>
        <authorList>
            <person name="Mannion A.J."/>
            <person name="Shen Z."/>
            <person name="Fox J.G."/>
        </authorList>
    </citation>
    <scope>NUCLEOTIDE SEQUENCE [LARGE SCALE GENOMIC DNA]</scope>
    <source>
        <strain evidence="6 7">MIT 12-6600</strain>
    </source>
</reference>
<keyword evidence="4" id="KW-0812">Transmembrane</keyword>
<gene>
    <name evidence="6" type="ORF">CQA54_05295</name>
</gene>
<dbReference type="Pfam" id="PF02518">
    <property type="entry name" value="HATPase_c"/>
    <property type="match status" value="1"/>
</dbReference>
<dbReference type="PANTHER" id="PTHR43065:SF42">
    <property type="entry name" value="TWO-COMPONENT SENSOR PPRA"/>
    <property type="match status" value="1"/>
</dbReference>
<feature type="transmembrane region" description="Helical" evidence="4">
    <location>
        <begin position="20"/>
        <end position="43"/>
    </location>
</feature>
<sequence>MLQSIQNKLQKITIQGKTHILLYLIAVIFVLCWVMGLLALMGLKADYDSNYPTQKMSMLYAQEIQNSFLDSRTNGDNVQILWQTYKHDLQEKENRYKFLNKIRHWYQASFLKEQKEEIIRLSNMQREIIAQIDEALQEHNISRYDLFTKLVRCNIELATINKEVSDSLYDFSLKILGFFLLVLACMFLILSKAITDSINNAYNSLENLVAQKTIELQTLNNNLQKSIEYEVKQNQQKDLFLYQQARLASMGEMIHNIAHQWRQPLNSLTLLIQSFKTKYDQGKFDKEFLYAQTQYGLKIAKNMSETIESFSTFFRPDKEKTCFSIKKALLDSLELLSGVLYDENIQVSTNVQEDFTILGYENAFTQVVFVLLNNAIDAFKESKIPNDERFVEISITPCDTNLAINVKDNAGGIKLDDIQKIFEPYFTTKHKSAGTGIGLYMAKQIIEKQFFGSIAVQNITFKLQEDSDIAHKKSKGSAFSIIIPYSACILQTATTAP</sequence>
<organism evidence="6 7">
    <name type="scientific">Helicobacter equorum</name>
    <dbReference type="NCBI Taxonomy" id="361872"/>
    <lineage>
        <taxon>Bacteria</taxon>
        <taxon>Pseudomonadati</taxon>
        <taxon>Campylobacterota</taxon>
        <taxon>Epsilonproteobacteria</taxon>
        <taxon>Campylobacterales</taxon>
        <taxon>Helicobacteraceae</taxon>
        <taxon>Helicobacter</taxon>
    </lineage>
</organism>
<dbReference type="Gene3D" id="3.30.565.10">
    <property type="entry name" value="Histidine kinase-like ATPase, C-terminal domain"/>
    <property type="match status" value="1"/>
</dbReference>
<dbReference type="InterPro" id="IPR036097">
    <property type="entry name" value="HisK_dim/P_sf"/>
</dbReference>
<evidence type="ECO:0000256" key="3">
    <source>
        <dbReference type="ARBA" id="ARBA00022553"/>
    </source>
</evidence>
<dbReference type="SUPFAM" id="SSF55874">
    <property type="entry name" value="ATPase domain of HSP90 chaperone/DNA topoisomerase II/histidine kinase"/>
    <property type="match status" value="1"/>
</dbReference>
<dbReference type="InterPro" id="IPR005467">
    <property type="entry name" value="His_kinase_dom"/>
</dbReference>
<dbReference type="RefSeq" id="WP_115571096.1">
    <property type="nucleotide sequence ID" value="NZ_NXLT01000003.1"/>
</dbReference>
<dbReference type="AlphaFoldDB" id="A0A3D8IR45"/>
<dbReference type="InterPro" id="IPR003661">
    <property type="entry name" value="HisK_dim/P_dom"/>
</dbReference>
<evidence type="ECO:0000256" key="2">
    <source>
        <dbReference type="ARBA" id="ARBA00012438"/>
    </source>
</evidence>
<dbReference type="Proteomes" id="UP000256514">
    <property type="component" value="Unassembled WGS sequence"/>
</dbReference>
<evidence type="ECO:0000313" key="6">
    <source>
        <dbReference type="EMBL" id="RDU67386.1"/>
    </source>
</evidence>
<evidence type="ECO:0000259" key="5">
    <source>
        <dbReference type="PROSITE" id="PS50109"/>
    </source>
</evidence>
<dbReference type="OrthoDB" id="9799273at2"/>
<dbReference type="InterPro" id="IPR004358">
    <property type="entry name" value="Sig_transdc_His_kin-like_C"/>
</dbReference>
<dbReference type="PANTHER" id="PTHR43065">
    <property type="entry name" value="SENSOR HISTIDINE KINASE"/>
    <property type="match status" value="1"/>
</dbReference>
<keyword evidence="4" id="KW-1133">Transmembrane helix</keyword>
<dbReference type="SUPFAM" id="SSF47384">
    <property type="entry name" value="Homodimeric domain of signal transducing histidine kinase"/>
    <property type="match status" value="1"/>
</dbReference>
<keyword evidence="6" id="KW-0808">Transferase</keyword>
<keyword evidence="7" id="KW-1185">Reference proteome</keyword>
<dbReference type="InterPro" id="IPR003594">
    <property type="entry name" value="HATPase_dom"/>
</dbReference>